<accession>A0A3S3T3A7</accession>
<evidence type="ECO:0000313" key="2">
    <source>
        <dbReference type="EMBL" id="RWX81119.1"/>
    </source>
</evidence>
<dbReference type="PANTHER" id="PTHR12526">
    <property type="entry name" value="GLYCOSYLTRANSFERASE"/>
    <property type="match status" value="1"/>
</dbReference>
<organism evidence="2 3">
    <name type="scientific">Neorhizobium lilium</name>
    <dbReference type="NCBI Taxonomy" id="2503024"/>
    <lineage>
        <taxon>Bacteria</taxon>
        <taxon>Pseudomonadati</taxon>
        <taxon>Pseudomonadota</taxon>
        <taxon>Alphaproteobacteria</taxon>
        <taxon>Hyphomicrobiales</taxon>
        <taxon>Rhizobiaceae</taxon>
        <taxon>Rhizobium/Agrobacterium group</taxon>
        <taxon>Neorhizobium</taxon>
    </lineage>
</organism>
<dbReference type="OrthoDB" id="9790710at2"/>
<name>A0A3S3T3A7_9HYPH</name>
<dbReference type="CDD" id="cd03801">
    <property type="entry name" value="GT4_PimA-like"/>
    <property type="match status" value="1"/>
</dbReference>
<gene>
    <name evidence="2" type="ORF">EPK99_01950</name>
</gene>
<reference evidence="2 3" key="1">
    <citation type="submission" date="2019-01" db="EMBL/GenBank/DDBJ databases">
        <title>The draft genome of Rhizobium sp. 24NR.</title>
        <authorList>
            <person name="Liu L."/>
            <person name="Liang L."/>
            <person name="Shi S."/>
            <person name="Xu L."/>
            <person name="Wang X."/>
            <person name="Li L."/>
            <person name="Zhang X."/>
        </authorList>
    </citation>
    <scope>NUCLEOTIDE SEQUENCE [LARGE SCALE GENOMIC DNA]</scope>
    <source>
        <strain evidence="2 3">24NR</strain>
    </source>
</reference>
<dbReference type="PANTHER" id="PTHR12526:SF634">
    <property type="entry name" value="BLL3361 PROTEIN"/>
    <property type="match status" value="1"/>
</dbReference>
<evidence type="ECO:0000259" key="1">
    <source>
        <dbReference type="Pfam" id="PF00534"/>
    </source>
</evidence>
<dbReference type="Pfam" id="PF00534">
    <property type="entry name" value="Glycos_transf_1"/>
    <property type="match status" value="1"/>
</dbReference>
<sequence>MLARVVAGSWATYVNRPESKRILQLVSREEPGGVQVLTTMIESGFRSHGIDVDTVALIRSGSIGQRLGHLWQVAAHIFKGRYDAVFSYHAAAGLMMAIIGPIAGVEKRLSHLTAMPEAIRRRWRIMDKLAGVSGGYTDIIANSAATAAAYSQFPSAFRKRMRIIPHGVIPVAKATGQKDWRKALAISPQVKVMVAVGRLAPQKDHATVLKALPQLPNLHFVIAGDGPLRQELASMASELKVHDRVHFLGSIDRAELGGVFAIADLYLSSSTWETFGLAAVEAQMAGLPIVASDLPVLREVLGATGRERTLILHPVGDAQAFVRAVETFLDNPPDARELEEVAEAARAHHGVDAMVQTYLDLLAEPDHSGSGRANGR</sequence>
<keyword evidence="2" id="KW-0808">Transferase</keyword>
<feature type="domain" description="Glycosyl transferase family 1" evidence="1">
    <location>
        <begin position="177"/>
        <end position="342"/>
    </location>
</feature>
<proteinExistence type="predicted"/>
<dbReference type="EMBL" id="SBIP01000001">
    <property type="protein sequence ID" value="RWX81119.1"/>
    <property type="molecule type" value="Genomic_DNA"/>
</dbReference>
<protein>
    <submittedName>
        <fullName evidence="2">Glycosyltransferase</fullName>
    </submittedName>
</protein>
<dbReference type="Gene3D" id="3.40.50.2000">
    <property type="entry name" value="Glycogen Phosphorylase B"/>
    <property type="match status" value="2"/>
</dbReference>
<dbReference type="InterPro" id="IPR001296">
    <property type="entry name" value="Glyco_trans_1"/>
</dbReference>
<dbReference type="Proteomes" id="UP000287687">
    <property type="component" value="Unassembled WGS sequence"/>
</dbReference>
<dbReference type="GO" id="GO:0016757">
    <property type="term" value="F:glycosyltransferase activity"/>
    <property type="evidence" value="ECO:0007669"/>
    <property type="project" value="InterPro"/>
</dbReference>
<keyword evidence="3" id="KW-1185">Reference proteome</keyword>
<dbReference type="SUPFAM" id="SSF53756">
    <property type="entry name" value="UDP-Glycosyltransferase/glycogen phosphorylase"/>
    <property type="match status" value="1"/>
</dbReference>
<dbReference type="AlphaFoldDB" id="A0A3S3T3A7"/>
<evidence type="ECO:0000313" key="3">
    <source>
        <dbReference type="Proteomes" id="UP000287687"/>
    </source>
</evidence>
<comment type="caution">
    <text evidence="2">The sequence shown here is derived from an EMBL/GenBank/DDBJ whole genome shotgun (WGS) entry which is preliminary data.</text>
</comment>